<dbReference type="SMART" id="SM00112">
    <property type="entry name" value="CA"/>
    <property type="match status" value="1"/>
</dbReference>
<sequence>MNNFNIHHDTNWKGIIPLPGQGKNHLWASGAVLRISVWHGESKGGEESDGKLPHNAVCQEQSGPYSWEFPAASLICRYALFVRSEDPDLTQRLTPGHSHKRSNFSSDTIIGEVFFLEEEITVLLLKELKFYSNRKRYNYGNSSISDMFLVGGDFLSCKCTERIRGLTSGSDLRRQSLHMKNILLDFATQESGRTCPSHPRIGAYMPQPPKNRGVPATQESGRTCPSHPRIGAYMPQTPKNRGVHAPATQESGPCDPVDTGDYLGTKPILLFSVDEATASEIENSETAGDMKYYTHLPLHGVAGTDFSVSSTASSVVDPMLYFSIIHSNGKNYMKLMQPLDREGMTASLDDDVSVINFIIKCSPTNTALPQQIYDASLIINDVNDNNPKFNDFEPVTLSENTVNGSVVARLSASDEDLNLDQPLQYALEQDYGKFSIDNMTGEIFLTSKLDFEAMGADKYYNLRVITTDGGPGVTRSATAILKIDIIDADDQGPVFVYNGCLKHNGQCAWPSFRAGLNLKKDEAIKVVASPSTDSNFVLIRAKDLDGSSSKDLTFRIASTVPAGQESKFRVETTIGSGPGEFVASVIANNDMTVAEGFQILLAAEEQSVNKRTAVALIRFSEHGTAQANSQGGLGSENNGDDDNDSDEYTDTEIALIVAVSVLASFFVCAIFALLYVCRRPRTKKQSDLAMQGHTNNGFSARL</sequence>
<organism evidence="9 10">
    <name type="scientific">Plakobranchus ocellatus</name>
    <dbReference type="NCBI Taxonomy" id="259542"/>
    <lineage>
        <taxon>Eukaryota</taxon>
        <taxon>Metazoa</taxon>
        <taxon>Spiralia</taxon>
        <taxon>Lophotrochozoa</taxon>
        <taxon>Mollusca</taxon>
        <taxon>Gastropoda</taxon>
        <taxon>Heterobranchia</taxon>
        <taxon>Euthyneura</taxon>
        <taxon>Panpulmonata</taxon>
        <taxon>Sacoglossa</taxon>
        <taxon>Placobranchoidea</taxon>
        <taxon>Plakobranchidae</taxon>
        <taxon>Plakobranchus</taxon>
    </lineage>
</organism>
<evidence type="ECO:0000256" key="2">
    <source>
        <dbReference type="ARBA" id="ARBA00022692"/>
    </source>
</evidence>
<keyword evidence="4" id="KW-0325">Glycoprotein</keyword>
<keyword evidence="10" id="KW-1185">Reference proteome</keyword>
<evidence type="ECO:0000259" key="8">
    <source>
        <dbReference type="PROSITE" id="PS50268"/>
    </source>
</evidence>
<feature type="region of interest" description="Disordered" evidence="6">
    <location>
        <begin position="626"/>
        <end position="646"/>
    </location>
</feature>
<dbReference type="InterPro" id="IPR015919">
    <property type="entry name" value="Cadherin-like_sf"/>
</dbReference>
<dbReference type="Gene3D" id="2.60.40.60">
    <property type="entry name" value="Cadherins"/>
    <property type="match status" value="1"/>
</dbReference>
<evidence type="ECO:0000256" key="1">
    <source>
        <dbReference type="ARBA" id="ARBA00004167"/>
    </source>
</evidence>
<evidence type="ECO:0000313" key="10">
    <source>
        <dbReference type="Proteomes" id="UP000735302"/>
    </source>
</evidence>
<keyword evidence="5" id="KW-0106">Calcium</keyword>
<dbReference type="Proteomes" id="UP000735302">
    <property type="component" value="Unassembled WGS sequence"/>
</dbReference>
<dbReference type="AlphaFoldDB" id="A0AAV4C2Z7"/>
<comment type="subcellular location">
    <subcellularLocation>
        <location evidence="1">Membrane</location>
        <topology evidence="1">Single-pass membrane protein</topology>
    </subcellularLocation>
</comment>
<reference evidence="9 10" key="1">
    <citation type="journal article" date="2021" name="Elife">
        <title>Chloroplast acquisition without the gene transfer in kleptoplastic sea slugs, Plakobranchus ocellatus.</title>
        <authorList>
            <person name="Maeda T."/>
            <person name="Takahashi S."/>
            <person name="Yoshida T."/>
            <person name="Shimamura S."/>
            <person name="Takaki Y."/>
            <person name="Nagai Y."/>
            <person name="Toyoda A."/>
            <person name="Suzuki Y."/>
            <person name="Arimoto A."/>
            <person name="Ishii H."/>
            <person name="Satoh N."/>
            <person name="Nishiyama T."/>
            <person name="Hasebe M."/>
            <person name="Maruyama T."/>
            <person name="Minagawa J."/>
            <person name="Obokata J."/>
            <person name="Shigenobu S."/>
        </authorList>
    </citation>
    <scope>NUCLEOTIDE SEQUENCE [LARGE SCALE GENOMIC DNA]</scope>
</reference>
<evidence type="ECO:0000313" key="9">
    <source>
        <dbReference type="EMBL" id="GFO25494.1"/>
    </source>
</evidence>
<evidence type="ECO:0000256" key="5">
    <source>
        <dbReference type="PROSITE-ProRule" id="PRU00043"/>
    </source>
</evidence>
<evidence type="ECO:0000256" key="7">
    <source>
        <dbReference type="SAM" id="Phobius"/>
    </source>
</evidence>
<evidence type="ECO:0000256" key="6">
    <source>
        <dbReference type="SAM" id="MobiDB-lite"/>
    </source>
</evidence>
<feature type="transmembrane region" description="Helical" evidence="7">
    <location>
        <begin position="653"/>
        <end position="676"/>
    </location>
</feature>
<keyword evidence="7" id="KW-0472">Membrane</keyword>
<feature type="region of interest" description="Disordered" evidence="6">
    <location>
        <begin position="199"/>
        <end position="254"/>
    </location>
</feature>
<keyword evidence="3 7" id="KW-1133">Transmembrane helix</keyword>
<dbReference type="InterPro" id="IPR002126">
    <property type="entry name" value="Cadherin-like_dom"/>
</dbReference>
<gene>
    <name evidence="9" type="ORF">PoB_005199900</name>
</gene>
<dbReference type="Pfam" id="PF00028">
    <property type="entry name" value="Cadherin"/>
    <property type="match status" value="1"/>
</dbReference>
<dbReference type="InterPro" id="IPR050174">
    <property type="entry name" value="Protocadherin/Cadherin-CA"/>
</dbReference>
<dbReference type="GO" id="GO:0005886">
    <property type="term" value="C:plasma membrane"/>
    <property type="evidence" value="ECO:0007669"/>
    <property type="project" value="TreeGrafter"/>
</dbReference>
<feature type="domain" description="Cadherin" evidence="8">
    <location>
        <begin position="389"/>
        <end position="495"/>
    </location>
</feature>
<keyword evidence="2 7" id="KW-0812">Transmembrane</keyword>
<dbReference type="CDD" id="cd11304">
    <property type="entry name" value="Cadherin_repeat"/>
    <property type="match status" value="1"/>
</dbReference>
<evidence type="ECO:0000256" key="4">
    <source>
        <dbReference type="ARBA" id="ARBA00023180"/>
    </source>
</evidence>
<name>A0AAV4C2Z7_9GAST</name>
<dbReference type="GO" id="GO:0005509">
    <property type="term" value="F:calcium ion binding"/>
    <property type="evidence" value="ECO:0007669"/>
    <property type="project" value="UniProtKB-UniRule"/>
</dbReference>
<accession>A0AAV4C2Z7</accession>
<comment type="caution">
    <text evidence="9">The sequence shown here is derived from an EMBL/GenBank/DDBJ whole genome shotgun (WGS) entry which is preliminary data.</text>
</comment>
<dbReference type="SUPFAM" id="SSF49313">
    <property type="entry name" value="Cadherin-like"/>
    <property type="match status" value="1"/>
</dbReference>
<dbReference type="PANTHER" id="PTHR24028:SF146">
    <property type="entry name" value="CADHERIN 96CB, ISOFORM D-RELATED"/>
    <property type="match status" value="1"/>
</dbReference>
<dbReference type="GO" id="GO:0007156">
    <property type="term" value="P:homophilic cell adhesion via plasma membrane adhesion molecules"/>
    <property type="evidence" value="ECO:0007669"/>
    <property type="project" value="InterPro"/>
</dbReference>
<dbReference type="PANTHER" id="PTHR24028">
    <property type="entry name" value="CADHERIN-87A"/>
    <property type="match status" value="1"/>
</dbReference>
<evidence type="ECO:0000256" key="3">
    <source>
        <dbReference type="ARBA" id="ARBA00022989"/>
    </source>
</evidence>
<dbReference type="PROSITE" id="PS50268">
    <property type="entry name" value="CADHERIN_2"/>
    <property type="match status" value="2"/>
</dbReference>
<proteinExistence type="predicted"/>
<dbReference type="EMBL" id="BLXT01005762">
    <property type="protein sequence ID" value="GFO25494.1"/>
    <property type="molecule type" value="Genomic_DNA"/>
</dbReference>
<protein>
    <submittedName>
        <fullName evidence="9">Protocadherin-15</fullName>
    </submittedName>
</protein>
<feature type="domain" description="Cadherin" evidence="8">
    <location>
        <begin position="306"/>
        <end position="389"/>
    </location>
</feature>